<evidence type="ECO:0000256" key="2">
    <source>
        <dbReference type="ARBA" id="ARBA00006464"/>
    </source>
</evidence>
<dbReference type="EMBL" id="CCRF01000099">
    <property type="protein sequence ID" value="CEE03059.1"/>
    <property type="molecule type" value="Genomic_DNA"/>
</dbReference>
<dbReference type="Proteomes" id="UP000040576">
    <property type="component" value="Unassembled WGS sequence"/>
</dbReference>
<protein>
    <recommendedName>
        <fullName evidence="9">Bacterial sugar transferase domain-containing protein</fullName>
    </recommendedName>
</protein>
<evidence type="ECO:0000256" key="5">
    <source>
        <dbReference type="ARBA" id="ARBA00022692"/>
    </source>
</evidence>
<dbReference type="Pfam" id="PF02397">
    <property type="entry name" value="Bac_transf"/>
    <property type="match status" value="1"/>
</dbReference>
<evidence type="ECO:0000256" key="6">
    <source>
        <dbReference type="ARBA" id="ARBA00022989"/>
    </source>
</evidence>
<proteinExistence type="inferred from homology"/>
<evidence type="ECO:0000256" key="3">
    <source>
        <dbReference type="ARBA" id="ARBA00022475"/>
    </source>
</evidence>
<keyword evidence="3" id="KW-1003">Cell membrane</keyword>
<gene>
    <name evidence="10" type="ORF">BT1A1_3277</name>
</gene>
<dbReference type="PANTHER" id="PTHR30576">
    <property type="entry name" value="COLANIC BIOSYNTHESIS UDP-GLUCOSE LIPID CARRIER TRANSFERASE"/>
    <property type="match status" value="1"/>
</dbReference>
<reference evidence="10 11" key="1">
    <citation type="submission" date="2014-07" db="EMBL/GenBank/DDBJ databases">
        <authorList>
            <person name="Wibberg Daniel"/>
        </authorList>
    </citation>
    <scope>NUCLEOTIDE SEQUENCE [LARGE SCALE GENOMIC DNA]</scope>
</reference>
<sequence length="231" mass="26953">MKQQKIIEQQDVFVVSKEPDVGIYKDRLIYGTLKRVIDIIISTVGLILLSPIIMVVCLFYLFGENKGPIFFSQYRLGKDGKLFKIYKFRTMIVDAEKKLKCDPLLYKKYLKNGYKLEQEEDPRITKFGRFLRKTSIDEIPQLINVIKGEMSIVGPRPIVDTELEEYGDLKEEFLSVKPGITGYWQVSGRSDVNYPERVDLELYYVRNRSLMLDIKIIFKTFYAVIFQKGAC</sequence>
<evidence type="ECO:0000313" key="11">
    <source>
        <dbReference type="Proteomes" id="UP000040576"/>
    </source>
</evidence>
<evidence type="ECO:0000256" key="7">
    <source>
        <dbReference type="ARBA" id="ARBA00023136"/>
    </source>
</evidence>
<name>A0A090KWE3_9BACI</name>
<feature type="domain" description="Bacterial sugar transferase" evidence="9">
    <location>
        <begin position="34"/>
        <end position="225"/>
    </location>
</feature>
<keyword evidence="6 8" id="KW-1133">Transmembrane helix</keyword>
<dbReference type="AlphaFoldDB" id="A0A090KWE3"/>
<keyword evidence="11" id="KW-1185">Reference proteome</keyword>
<keyword evidence="4" id="KW-0808">Transferase</keyword>
<organism evidence="10 11">
    <name type="scientific">Caldibacillus thermoamylovorans</name>
    <dbReference type="NCBI Taxonomy" id="35841"/>
    <lineage>
        <taxon>Bacteria</taxon>
        <taxon>Bacillati</taxon>
        <taxon>Bacillota</taxon>
        <taxon>Bacilli</taxon>
        <taxon>Bacillales</taxon>
        <taxon>Bacillaceae</taxon>
        <taxon>Caldibacillus</taxon>
    </lineage>
</organism>
<dbReference type="GO" id="GO:0005886">
    <property type="term" value="C:plasma membrane"/>
    <property type="evidence" value="ECO:0007669"/>
    <property type="project" value="UniProtKB-SubCell"/>
</dbReference>
<feature type="transmembrane region" description="Helical" evidence="8">
    <location>
        <begin position="36"/>
        <end position="62"/>
    </location>
</feature>
<evidence type="ECO:0000256" key="8">
    <source>
        <dbReference type="SAM" id="Phobius"/>
    </source>
</evidence>
<evidence type="ECO:0000313" key="10">
    <source>
        <dbReference type="EMBL" id="CEE03059.1"/>
    </source>
</evidence>
<evidence type="ECO:0000259" key="9">
    <source>
        <dbReference type="Pfam" id="PF02397"/>
    </source>
</evidence>
<keyword evidence="7 8" id="KW-0472">Membrane</keyword>
<dbReference type="GO" id="GO:0016780">
    <property type="term" value="F:phosphotransferase activity, for other substituted phosphate groups"/>
    <property type="evidence" value="ECO:0007669"/>
    <property type="project" value="TreeGrafter"/>
</dbReference>
<evidence type="ECO:0000256" key="1">
    <source>
        <dbReference type="ARBA" id="ARBA00004236"/>
    </source>
</evidence>
<keyword evidence="5 8" id="KW-0812">Transmembrane</keyword>
<accession>A0A090KWE3</accession>
<dbReference type="PANTHER" id="PTHR30576:SF4">
    <property type="entry name" value="UNDECAPRENYL-PHOSPHATE GALACTOSE PHOSPHOTRANSFERASE"/>
    <property type="match status" value="1"/>
</dbReference>
<comment type="subcellular location">
    <subcellularLocation>
        <location evidence="1">Cell membrane</location>
    </subcellularLocation>
</comment>
<dbReference type="InterPro" id="IPR003362">
    <property type="entry name" value="Bact_transf"/>
</dbReference>
<comment type="similarity">
    <text evidence="2">Belongs to the bacterial sugar transferase family.</text>
</comment>
<evidence type="ECO:0000256" key="4">
    <source>
        <dbReference type="ARBA" id="ARBA00022679"/>
    </source>
</evidence>